<keyword evidence="1" id="KW-1133">Transmembrane helix</keyword>
<protein>
    <submittedName>
        <fullName evidence="2">Uncharacterized protein</fullName>
    </submittedName>
</protein>
<proteinExistence type="predicted"/>
<feature type="transmembrane region" description="Helical" evidence="1">
    <location>
        <begin position="45"/>
        <end position="68"/>
    </location>
</feature>
<sequence>MEVDDEVVFFISKVASFEIGSQEKKMGTGSFGKSPPRTLAMAFDIASKAVVFFLGPCPFACMLFLTAWRSPHVLSY</sequence>
<reference evidence="2 3" key="1">
    <citation type="submission" date="2018-04" db="EMBL/GenBank/DDBJ databases">
        <authorList>
            <person name="Vogel A."/>
        </authorList>
    </citation>
    <scope>NUCLEOTIDE SEQUENCE [LARGE SCALE GENOMIC DNA]</scope>
</reference>
<dbReference type="AlphaFoldDB" id="A0A484KF91"/>
<dbReference type="Proteomes" id="UP000595140">
    <property type="component" value="Unassembled WGS sequence"/>
</dbReference>
<keyword evidence="1" id="KW-0812">Transmembrane</keyword>
<gene>
    <name evidence="2" type="ORF">CCAM_LOCUS5344</name>
</gene>
<name>A0A484KF91_9ASTE</name>
<dbReference type="EMBL" id="OOIL02000305">
    <property type="protein sequence ID" value="VFQ63568.1"/>
    <property type="molecule type" value="Genomic_DNA"/>
</dbReference>
<keyword evidence="1" id="KW-0472">Membrane</keyword>
<accession>A0A484KF91</accession>
<keyword evidence="3" id="KW-1185">Reference proteome</keyword>
<organism evidence="2 3">
    <name type="scientific">Cuscuta campestris</name>
    <dbReference type="NCBI Taxonomy" id="132261"/>
    <lineage>
        <taxon>Eukaryota</taxon>
        <taxon>Viridiplantae</taxon>
        <taxon>Streptophyta</taxon>
        <taxon>Embryophyta</taxon>
        <taxon>Tracheophyta</taxon>
        <taxon>Spermatophyta</taxon>
        <taxon>Magnoliopsida</taxon>
        <taxon>eudicotyledons</taxon>
        <taxon>Gunneridae</taxon>
        <taxon>Pentapetalae</taxon>
        <taxon>asterids</taxon>
        <taxon>lamiids</taxon>
        <taxon>Solanales</taxon>
        <taxon>Convolvulaceae</taxon>
        <taxon>Cuscuteae</taxon>
        <taxon>Cuscuta</taxon>
        <taxon>Cuscuta subgen. Grammica</taxon>
        <taxon>Cuscuta sect. Cleistogrammica</taxon>
    </lineage>
</organism>
<evidence type="ECO:0000313" key="3">
    <source>
        <dbReference type="Proteomes" id="UP000595140"/>
    </source>
</evidence>
<evidence type="ECO:0000313" key="2">
    <source>
        <dbReference type="EMBL" id="VFQ63568.1"/>
    </source>
</evidence>
<evidence type="ECO:0000256" key="1">
    <source>
        <dbReference type="SAM" id="Phobius"/>
    </source>
</evidence>